<dbReference type="EMBL" id="RPOK01000002">
    <property type="protein sequence ID" value="RPJ67432.1"/>
    <property type="molecule type" value="Genomic_DNA"/>
</dbReference>
<organism evidence="1 2">
    <name type="scientific">Alteromonas sediminis</name>
    <dbReference type="NCBI Taxonomy" id="2259342"/>
    <lineage>
        <taxon>Bacteria</taxon>
        <taxon>Pseudomonadati</taxon>
        <taxon>Pseudomonadota</taxon>
        <taxon>Gammaproteobacteria</taxon>
        <taxon>Alteromonadales</taxon>
        <taxon>Alteromonadaceae</taxon>
        <taxon>Alteromonas/Salinimonas group</taxon>
        <taxon>Alteromonas</taxon>
    </lineage>
</organism>
<dbReference type="OrthoDB" id="110640at2"/>
<name>A0A3N5Y1D3_9ALTE</name>
<sequence length="190" mass="21707">MKKAPQKNFLQSSSNNQLNISKKLQTNHIKKRLKPLIQHDKFVNWDYLERDGKTIKPPVNNKMIPINAQSSANWRSFDEAIEISDKIGFVLTCDDPFLFIDLDHVLTNGNLCGWANSLLDELPTTYTEVSPSGDGIHLYYMLDDSPHIPSNKHAMKDKSSLEVYFNNRYFTITGNIYKDAPIASVSWSDL</sequence>
<evidence type="ECO:0008006" key="3">
    <source>
        <dbReference type="Google" id="ProtNLM"/>
    </source>
</evidence>
<reference evidence="1 2" key="1">
    <citation type="submission" date="2018-11" db="EMBL/GenBank/DDBJ databases">
        <authorList>
            <person name="Ye M.-Q."/>
            <person name="Du Z.-J."/>
        </authorList>
    </citation>
    <scope>NUCLEOTIDE SEQUENCE [LARGE SCALE GENOMIC DNA]</scope>
    <source>
        <strain evidence="1 2">U0105</strain>
    </source>
</reference>
<evidence type="ECO:0000313" key="2">
    <source>
        <dbReference type="Proteomes" id="UP000275281"/>
    </source>
</evidence>
<dbReference type="Proteomes" id="UP000275281">
    <property type="component" value="Unassembled WGS sequence"/>
</dbReference>
<comment type="caution">
    <text evidence="1">The sequence shown here is derived from an EMBL/GenBank/DDBJ whole genome shotgun (WGS) entry which is preliminary data.</text>
</comment>
<dbReference type="AlphaFoldDB" id="A0A3N5Y1D3"/>
<gene>
    <name evidence="1" type="ORF">DRW07_07885</name>
</gene>
<proteinExistence type="predicted"/>
<dbReference type="RefSeq" id="WP_124027332.1">
    <property type="nucleotide sequence ID" value="NZ_JBHRSN010000015.1"/>
</dbReference>
<evidence type="ECO:0000313" key="1">
    <source>
        <dbReference type="EMBL" id="RPJ67432.1"/>
    </source>
</evidence>
<keyword evidence="2" id="KW-1185">Reference proteome</keyword>
<protein>
    <recommendedName>
        <fullName evidence="3">DNA primase/polymerase bifunctional N-terminal domain-containing protein</fullName>
    </recommendedName>
</protein>
<accession>A0A3N5Y1D3</accession>